<dbReference type="Pfam" id="PF13545">
    <property type="entry name" value="HTH_Crp_2"/>
    <property type="match status" value="1"/>
</dbReference>
<dbReference type="SUPFAM" id="SSF46785">
    <property type="entry name" value="Winged helix' DNA-binding domain"/>
    <property type="match status" value="1"/>
</dbReference>
<reference evidence="7" key="1">
    <citation type="submission" date="2023-07" db="EMBL/GenBank/DDBJ databases">
        <title>Chryseobacterium sp. GMJ5 Genome sequencing and assembly.</title>
        <authorList>
            <person name="Jung Y."/>
        </authorList>
    </citation>
    <scope>NUCLEOTIDE SEQUENCE [LARGE SCALE GENOMIC DNA]</scope>
    <source>
        <strain evidence="7">GMJ5</strain>
    </source>
</reference>
<evidence type="ECO:0000256" key="1">
    <source>
        <dbReference type="ARBA" id="ARBA00023015"/>
    </source>
</evidence>
<accession>A0ABT2VUB8</accession>
<dbReference type="EMBL" id="JAOTEN010000001">
    <property type="protein sequence ID" value="MCU7613184.1"/>
    <property type="molecule type" value="Genomic_DNA"/>
</dbReference>
<protein>
    <submittedName>
        <fullName evidence="6">Crp/Fnr family transcriptional regulator</fullName>
    </submittedName>
</protein>
<dbReference type="Proteomes" id="UP001208114">
    <property type="component" value="Unassembled WGS sequence"/>
</dbReference>
<dbReference type="PANTHER" id="PTHR24567:SF28">
    <property type="entry name" value="LISTERIOLYSIN REGULATORY PROTEIN"/>
    <property type="match status" value="1"/>
</dbReference>
<evidence type="ECO:0000259" key="5">
    <source>
        <dbReference type="PROSITE" id="PS51063"/>
    </source>
</evidence>
<dbReference type="InterPro" id="IPR036390">
    <property type="entry name" value="WH_DNA-bd_sf"/>
</dbReference>
<dbReference type="InterPro" id="IPR014710">
    <property type="entry name" value="RmlC-like_jellyroll"/>
</dbReference>
<name>A0ABT2VUB8_9FLAO</name>
<feature type="domain" description="Cyclic nucleotide-binding" evidence="4">
    <location>
        <begin position="18"/>
        <end position="118"/>
    </location>
</feature>
<evidence type="ECO:0000256" key="2">
    <source>
        <dbReference type="ARBA" id="ARBA00023125"/>
    </source>
</evidence>
<dbReference type="RefSeq" id="WP_262989031.1">
    <property type="nucleotide sequence ID" value="NZ_JAOTEN010000001.1"/>
</dbReference>
<dbReference type="Gene3D" id="2.60.120.10">
    <property type="entry name" value="Jelly Rolls"/>
    <property type="match status" value="1"/>
</dbReference>
<evidence type="ECO:0000313" key="7">
    <source>
        <dbReference type="Proteomes" id="UP001208114"/>
    </source>
</evidence>
<dbReference type="PROSITE" id="PS51063">
    <property type="entry name" value="HTH_CRP_2"/>
    <property type="match status" value="1"/>
</dbReference>
<dbReference type="SUPFAM" id="SSF51206">
    <property type="entry name" value="cAMP-binding domain-like"/>
    <property type="match status" value="1"/>
</dbReference>
<keyword evidence="3" id="KW-0804">Transcription</keyword>
<dbReference type="PROSITE" id="PS50042">
    <property type="entry name" value="CNMP_BINDING_3"/>
    <property type="match status" value="1"/>
</dbReference>
<keyword evidence="1" id="KW-0805">Transcription regulation</keyword>
<keyword evidence="2" id="KW-0238">DNA-binding</keyword>
<dbReference type="InterPro" id="IPR012318">
    <property type="entry name" value="HTH_CRP"/>
</dbReference>
<proteinExistence type="predicted"/>
<feature type="domain" description="HTH crp-type" evidence="5">
    <location>
        <begin position="132"/>
        <end position="200"/>
    </location>
</feature>
<evidence type="ECO:0000313" key="6">
    <source>
        <dbReference type="EMBL" id="MCU7613184.1"/>
    </source>
</evidence>
<dbReference type="CDD" id="cd00038">
    <property type="entry name" value="CAP_ED"/>
    <property type="match status" value="1"/>
</dbReference>
<organism evidence="6 7">
    <name type="scientific">Chryseobacterium gilvum</name>
    <dbReference type="NCBI Taxonomy" id="2976534"/>
    <lineage>
        <taxon>Bacteria</taxon>
        <taxon>Pseudomonadati</taxon>
        <taxon>Bacteroidota</taxon>
        <taxon>Flavobacteriia</taxon>
        <taxon>Flavobacteriales</taxon>
        <taxon>Weeksellaceae</taxon>
        <taxon>Chryseobacterium group</taxon>
        <taxon>Chryseobacterium</taxon>
    </lineage>
</organism>
<dbReference type="Pfam" id="PF00027">
    <property type="entry name" value="cNMP_binding"/>
    <property type="match status" value="1"/>
</dbReference>
<gene>
    <name evidence="6" type="ORF">N0B16_01940</name>
</gene>
<evidence type="ECO:0000259" key="4">
    <source>
        <dbReference type="PROSITE" id="PS50042"/>
    </source>
</evidence>
<comment type="caution">
    <text evidence="6">The sequence shown here is derived from an EMBL/GenBank/DDBJ whole genome shotgun (WGS) entry which is preliminary data.</text>
</comment>
<dbReference type="PANTHER" id="PTHR24567">
    <property type="entry name" value="CRP FAMILY TRANSCRIPTIONAL REGULATORY PROTEIN"/>
    <property type="match status" value="1"/>
</dbReference>
<keyword evidence="7" id="KW-1185">Reference proteome</keyword>
<dbReference type="InterPro" id="IPR018490">
    <property type="entry name" value="cNMP-bd_dom_sf"/>
</dbReference>
<evidence type="ECO:0000256" key="3">
    <source>
        <dbReference type="ARBA" id="ARBA00023163"/>
    </source>
</evidence>
<dbReference type="InterPro" id="IPR050397">
    <property type="entry name" value="Env_Response_Regulators"/>
</dbReference>
<dbReference type="SMART" id="SM00100">
    <property type="entry name" value="cNMP"/>
    <property type="match status" value="1"/>
</dbReference>
<sequence length="200" mass="23374">MVIQEDLLINFGADILQLQESEFLFEENARPNYYYQIREGKIKLSNIKPGDGEFIQGIHKEGESVGEVFLFCKHHKYPINAVATEKCTILRLKRAKILKLLKSDFDIQLKFLRICAERTYYSYLLLNSLTSKDAVHQLLTVLNHLKENQQENTARFSYKVPYTRKELSALTGLRIETIIRILKKLQSENEVKIIKGKVYY</sequence>
<dbReference type="InterPro" id="IPR000595">
    <property type="entry name" value="cNMP-bd_dom"/>
</dbReference>